<dbReference type="InterPro" id="IPR052058">
    <property type="entry name" value="Alcohol_O-acetyltransferase"/>
</dbReference>
<dbReference type="STRING" id="1095629.A0A0C9X4U5"/>
<sequence>MAEKPTIELDADATHTKRSERQLGDTEVSYFLPSRQSGVNDMYLHLGCRAPASILQRERICLVWAILRLRHPLLASRVEMFNYEDIRFVYDAPPSPGHALEDADKNLAYRTQSAEDLIDGYLNGSRTLSNERLSYLIVSTVQDTSDIPESADATHNYDFLICATHFLGDGMALHQFANDFFSMLGGLLSEQQLRAILEDECKRCHETLNEAALPESIESRLPPPPGGKFYHAASLVDFQIGQHKLIGGHSFPRRNAKERRTIVPTVSFDPARTKYILSKCKSRGVSISSALFAVCNVAWAKTHGENWQLPTMMYSALNMRSFLQSNKALNDSYWYIAIGYFNIVLPTFLPQSGNVTSTFWLRARSAKDQSTRAVKNPMVIPRSHRMAQERGSRARQWAREDDGVKAIPPRNVAPTIIKGFDKSPSSALMGLSLLGNLDGIYKHANFPDIKLHTLTTGSRQRSGGMLLFGYTFASKLWISFGYDENGFEEFTVQEFWKNVLLSVDEFLLV</sequence>
<reference evidence="1 2" key="1">
    <citation type="submission" date="2014-04" db="EMBL/GenBank/DDBJ databases">
        <authorList>
            <consortium name="DOE Joint Genome Institute"/>
            <person name="Kuo A."/>
            <person name="Kohler A."/>
            <person name="Nagy L.G."/>
            <person name="Floudas D."/>
            <person name="Copeland A."/>
            <person name="Barry K.W."/>
            <person name="Cichocki N."/>
            <person name="Veneault-Fourrey C."/>
            <person name="LaButti K."/>
            <person name="Lindquist E.A."/>
            <person name="Lipzen A."/>
            <person name="Lundell T."/>
            <person name="Morin E."/>
            <person name="Murat C."/>
            <person name="Sun H."/>
            <person name="Tunlid A."/>
            <person name="Henrissat B."/>
            <person name="Grigoriev I.V."/>
            <person name="Hibbett D.S."/>
            <person name="Martin F."/>
            <person name="Nordberg H.P."/>
            <person name="Cantor M.N."/>
            <person name="Hua S.X."/>
        </authorList>
    </citation>
    <scope>NUCLEOTIDE SEQUENCE [LARGE SCALE GENOMIC DNA]</scope>
    <source>
        <strain evidence="1 2">LaAM-08-1</strain>
    </source>
</reference>
<keyword evidence="2" id="KW-1185">Reference proteome</keyword>
<name>A0A0C9X4U5_9AGAR</name>
<dbReference type="AlphaFoldDB" id="A0A0C9X4U5"/>
<proteinExistence type="predicted"/>
<dbReference type="Proteomes" id="UP000054477">
    <property type="component" value="Unassembled WGS sequence"/>
</dbReference>
<organism evidence="1 2">
    <name type="scientific">Laccaria amethystina LaAM-08-1</name>
    <dbReference type="NCBI Taxonomy" id="1095629"/>
    <lineage>
        <taxon>Eukaryota</taxon>
        <taxon>Fungi</taxon>
        <taxon>Dikarya</taxon>
        <taxon>Basidiomycota</taxon>
        <taxon>Agaricomycotina</taxon>
        <taxon>Agaricomycetes</taxon>
        <taxon>Agaricomycetidae</taxon>
        <taxon>Agaricales</taxon>
        <taxon>Agaricineae</taxon>
        <taxon>Hydnangiaceae</taxon>
        <taxon>Laccaria</taxon>
    </lineage>
</organism>
<evidence type="ECO:0000313" key="2">
    <source>
        <dbReference type="Proteomes" id="UP000054477"/>
    </source>
</evidence>
<dbReference type="PANTHER" id="PTHR28037">
    <property type="entry name" value="ALCOHOL O-ACETYLTRANSFERASE 1-RELATED"/>
    <property type="match status" value="1"/>
</dbReference>
<evidence type="ECO:0008006" key="3">
    <source>
        <dbReference type="Google" id="ProtNLM"/>
    </source>
</evidence>
<dbReference type="OrthoDB" id="3355480at2759"/>
<gene>
    <name evidence="1" type="ORF">K443DRAFT_199777</name>
</gene>
<reference evidence="2" key="2">
    <citation type="submission" date="2015-01" db="EMBL/GenBank/DDBJ databases">
        <title>Evolutionary Origins and Diversification of the Mycorrhizal Mutualists.</title>
        <authorList>
            <consortium name="DOE Joint Genome Institute"/>
            <consortium name="Mycorrhizal Genomics Consortium"/>
            <person name="Kohler A."/>
            <person name="Kuo A."/>
            <person name="Nagy L.G."/>
            <person name="Floudas D."/>
            <person name="Copeland A."/>
            <person name="Barry K.W."/>
            <person name="Cichocki N."/>
            <person name="Veneault-Fourrey C."/>
            <person name="LaButti K."/>
            <person name="Lindquist E.A."/>
            <person name="Lipzen A."/>
            <person name="Lundell T."/>
            <person name="Morin E."/>
            <person name="Murat C."/>
            <person name="Riley R."/>
            <person name="Ohm R."/>
            <person name="Sun H."/>
            <person name="Tunlid A."/>
            <person name="Henrissat B."/>
            <person name="Grigoriev I.V."/>
            <person name="Hibbett D.S."/>
            <person name="Martin F."/>
        </authorList>
    </citation>
    <scope>NUCLEOTIDE SEQUENCE [LARGE SCALE GENOMIC DNA]</scope>
    <source>
        <strain evidence="2">LaAM-08-1</strain>
    </source>
</reference>
<protein>
    <recommendedName>
        <fullName evidence="3">Alcohol acetyltransferase</fullName>
    </recommendedName>
</protein>
<dbReference type="EMBL" id="KN838548">
    <property type="protein sequence ID" value="KIK07220.1"/>
    <property type="molecule type" value="Genomic_DNA"/>
</dbReference>
<dbReference type="Gene3D" id="3.30.559.10">
    <property type="entry name" value="Chloramphenicol acetyltransferase-like domain"/>
    <property type="match status" value="1"/>
</dbReference>
<dbReference type="PANTHER" id="PTHR28037:SF1">
    <property type="entry name" value="ALCOHOL O-ACETYLTRANSFERASE 1-RELATED"/>
    <property type="match status" value="1"/>
</dbReference>
<dbReference type="HOGENOM" id="CLU_016660_0_0_1"/>
<accession>A0A0C9X4U5</accession>
<dbReference type="InterPro" id="IPR023213">
    <property type="entry name" value="CAT-like_dom_sf"/>
</dbReference>
<evidence type="ECO:0000313" key="1">
    <source>
        <dbReference type="EMBL" id="KIK07220.1"/>
    </source>
</evidence>
<dbReference type="Gene3D" id="3.30.559.30">
    <property type="entry name" value="Nonribosomal peptide synthetase, condensation domain"/>
    <property type="match status" value="1"/>
</dbReference>